<dbReference type="PROSITE" id="PS00821">
    <property type="entry name" value="CYTO_HEME_LYASE_1"/>
    <property type="match status" value="1"/>
</dbReference>
<protein>
    <recommendedName>
        <fullName evidence="10">Holocytochrome c-type synthase</fullName>
        <ecNumber evidence="10">4.4.1.17</ecNumber>
    </recommendedName>
</protein>
<reference evidence="12 13" key="1">
    <citation type="submission" date="2024-03" db="EMBL/GenBank/DDBJ databases">
        <title>Genome-scale model development and genomic sequencing of the oleaginous clade Lipomyces.</title>
        <authorList>
            <consortium name="Lawrence Berkeley National Laboratory"/>
            <person name="Czajka J.J."/>
            <person name="Han Y."/>
            <person name="Kim J."/>
            <person name="Mondo S.J."/>
            <person name="Hofstad B.A."/>
            <person name="Robles A."/>
            <person name="Haridas S."/>
            <person name="Riley R."/>
            <person name="LaButti K."/>
            <person name="Pangilinan J."/>
            <person name="Andreopoulos W."/>
            <person name="Lipzen A."/>
            <person name="Yan J."/>
            <person name="Wang M."/>
            <person name="Ng V."/>
            <person name="Grigoriev I.V."/>
            <person name="Spatafora J.W."/>
            <person name="Magnuson J.K."/>
            <person name="Baker S.E."/>
            <person name="Pomraning K.R."/>
        </authorList>
    </citation>
    <scope>NUCLEOTIDE SEQUENCE [LARGE SCALE GENOMIC DNA]</scope>
    <source>
        <strain evidence="12 13">Phaff 52-87</strain>
    </source>
</reference>
<dbReference type="Pfam" id="PF01265">
    <property type="entry name" value="Cyto_heme_lyase"/>
    <property type="match status" value="1"/>
</dbReference>
<keyword evidence="5 10" id="KW-0999">Mitochondrion inner membrane</keyword>
<dbReference type="PANTHER" id="PTHR12743">
    <property type="entry name" value="CYTOCHROME C1 HEME LYASE"/>
    <property type="match status" value="1"/>
</dbReference>
<gene>
    <name evidence="12" type="ORF">BZA70DRAFT_180938</name>
</gene>
<dbReference type="RefSeq" id="XP_064767742.1">
    <property type="nucleotide sequence ID" value="XM_064909943.1"/>
</dbReference>
<dbReference type="EC" id="4.4.1.17" evidence="10"/>
<accession>A0ABR1F4G2</accession>
<evidence type="ECO:0000256" key="1">
    <source>
        <dbReference type="ARBA" id="ARBA00004273"/>
    </source>
</evidence>
<comment type="similarity">
    <text evidence="2 10">Belongs to the cytochrome c-type heme lyase family.</text>
</comment>
<evidence type="ECO:0000256" key="9">
    <source>
        <dbReference type="ARBA" id="ARBA00023239"/>
    </source>
</evidence>
<evidence type="ECO:0000256" key="6">
    <source>
        <dbReference type="ARBA" id="ARBA00023004"/>
    </source>
</evidence>
<keyword evidence="6 10" id="KW-0408">Iron</keyword>
<comment type="caution">
    <text evidence="12">The sequence shown here is derived from an EMBL/GenBank/DDBJ whole genome shotgun (WGS) entry which is preliminary data.</text>
</comment>
<evidence type="ECO:0000256" key="11">
    <source>
        <dbReference type="SAM" id="MobiDB-lite"/>
    </source>
</evidence>
<evidence type="ECO:0000256" key="10">
    <source>
        <dbReference type="RuleBase" id="RU363130"/>
    </source>
</evidence>
<name>A0ABR1F4G2_9ASCO</name>
<keyword evidence="3 10" id="KW-0349">Heme</keyword>
<evidence type="ECO:0000256" key="7">
    <source>
        <dbReference type="ARBA" id="ARBA00023128"/>
    </source>
</evidence>
<keyword evidence="8 10" id="KW-0472">Membrane</keyword>
<feature type="region of interest" description="Disordered" evidence="11">
    <location>
        <begin position="1"/>
        <end position="64"/>
    </location>
</feature>
<dbReference type="PROSITE" id="PS00822">
    <property type="entry name" value="CYTO_HEME_LYASE_2"/>
    <property type="match status" value="1"/>
</dbReference>
<dbReference type="EMBL" id="JBBJBU010000007">
    <property type="protein sequence ID" value="KAK7204709.1"/>
    <property type="molecule type" value="Genomic_DNA"/>
</dbReference>
<comment type="catalytic activity">
    <reaction evidence="10">
        <text>holo-[cytochrome c] = apo-[cytochrome c] + heme b</text>
        <dbReference type="Rhea" id="RHEA:22648"/>
        <dbReference type="Rhea" id="RHEA-COMP:10725"/>
        <dbReference type="Rhea" id="RHEA-COMP:10726"/>
        <dbReference type="ChEBI" id="CHEBI:29950"/>
        <dbReference type="ChEBI" id="CHEBI:60344"/>
        <dbReference type="ChEBI" id="CHEBI:83739"/>
        <dbReference type="EC" id="4.4.1.17"/>
    </reaction>
</comment>
<keyword evidence="13" id="KW-1185">Reference proteome</keyword>
<comment type="function">
    <text evidence="10">Lyase that catalyzes the covalent linking of the heme group to the cytochrome C apoprotein to produce the mature functional cytochrome.</text>
</comment>
<dbReference type="Proteomes" id="UP001498771">
    <property type="component" value="Unassembled WGS sequence"/>
</dbReference>
<dbReference type="PANTHER" id="PTHR12743:SF3">
    <property type="entry name" value="HOLOCYTOCHROME-C SYNTHASE"/>
    <property type="match status" value="1"/>
</dbReference>
<keyword evidence="9 10" id="KW-0456">Lyase</keyword>
<evidence type="ECO:0000256" key="5">
    <source>
        <dbReference type="ARBA" id="ARBA00022792"/>
    </source>
</evidence>
<comment type="subcellular location">
    <subcellularLocation>
        <location evidence="1 10">Mitochondrion inner membrane</location>
    </subcellularLocation>
</comment>
<dbReference type="GeneID" id="90035455"/>
<evidence type="ECO:0000313" key="12">
    <source>
        <dbReference type="EMBL" id="KAK7204709.1"/>
    </source>
</evidence>
<keyword evidence="7 10" id="KW-0496">Mitochondrion</keyword>
<keyword evidence="4 10" id="KW-0479">Metal-binding</keyword>
<evidence type="ECO:0000313" key="13">
    <source>
        <dbReference type="Proteomes" id="UP001498771"/>
    </source>
</evidence>
<proteinExistence type="inferred from homology"/>
<feature type="compositionally biased region" description="Low complexity" evidence="11">
    <location>
        <begin position="13"/>
        <end position="26"/>
    </location>
</feature>
<evidence type="ECO:0000256" key="4">
    <source>
        <dbReference type="ARBA" id="ARBA00022723"/>
    </source>
</evidence>
<sequence length="258" mass="28802">MVWIPFWSKKSDASAPADSTAESAAKCPVDHSKLASPATSSKGASACPVDHSKLDPRTNMPANLSATQRVPGQKIPLPTERTMSSIPQGEDEAQGVWEYPSPQQMLNAMVRKGHKDTPEQDVPAMVDVHNFLNEGAWNEILKWEEKYYKASGKQPRLLKFTGRPETPSPRARMLQLMGGPPPFDRHDWTVLRYDNKGEKQQVRYVIDYYSGQPEPDGYPSFYLDVRPALDSVGSAYDRAELWTKATWEKAIGRGGRVA</sequence>
<evidence type="ECO:0000256" key="3">
    <source>
        <dbReference type="ARBA" id="ARBA00022617"/>
    </source>
</evidence>
<dbReference type="InterPro" id="IPR000511">
    <property type="entry name" value="Holocyt_c/c1_synthase"/>
</dbReference>
<evidence type="ECO:0000256" key="2">
    <source>
        <dbReference type="ARBA" id="ARBA00007255"/>
    </source>
</evidence>
<dbReference type="GO" id="GO:0016829">
    <property type="term" value="F:lyase activity"/>
    <property type="evidence" value="ECO:0007669"/>
    <property type="project" value="UniProtKB-KW"/>
</dbReference>
<evidence type="ECO:0000256" key="8">
    <source>
        <dbReference type="ARBA" id="ARBA00023136"/>
    </source>
</evidence>
<organism evidence="12 13">
    <name type="scientific">Myxozyma melibiosi</name>
    <dbReference type="NCBI Taxonomy" id="54550"/>
    <lineage>
        <taxon>Eukaryota</taxon>
        <taxon>Fungi</taxon>
        <taxon>Dikarya</taxon>
        <taxon>Ascomycota</taxon>
        <taxon>Saccharomycotina</taxon>
        <taxon>Lipomycetes</taxon>
        <taxon>Lipomycetales</taxon>
        <taxon>Lipomycetaceae</taxon>
        <taxon>Myxozyma</taxon>
    </lineage>
</organism>